<sequence>MLEDLKEQVLEANLQLPKHNLVTFTWGNVSGINREQELIVIKPSGVDYENMKVEDMVVVDFDGNVVEGNLNPSSDTPTHIVLYKNFPDIGGVVHTHAPWATSWAQAGRSIPPLGTTHADYFYGSVPCTREMTDREINGAYELETGNVIVETFKEQDINPNAIPGVLVHSHAPFTWGKDPAEAVHNAVVLEEVAKMGWKTFQLKPGTEDMNQALLDKHYLRKHGAEAYYGQGKSEVRRS</sequence>
<keyword evidence="5" id="KW-0479">Metal-binding</keyword>
<dbReference type="Pfam" id="PF00596">
    <property type="entry name" value="Aldolase_II"/>
    <property type="match status" value="1"/>
</dbReference>
<evidence type="ECO:0000259" key="14">
    <source>
        <dbReference type="SMART" id="SM01007"/>
    </source>
</evidence>
<keyword evidence="16" id="KW-1185">Reference proteome</keyword>
<evidence type="ECO:0000256" key="13">
    <source>
        <dbReference type="NCBIfam" id="TIGR00760"/>
    </source>
</evidence>
<keyword evidence="7" id="KW-0054">Arabinose catabolism</keyword>
<dbReference type="GO" id="GO:0008270">
    <property type="term" value="F:zinc ion binding"/>
    <property type="evidence" value="ECO:0007669"/>
    <property type="project" value="InterPro"/>
</dbReference>
<evidence type="ECO:0000256" key="6">
    <source>
        <dbReference type="ARBA" id="ARBA00022833"/>
    </source>
</evidence>
<comment type="catalytic activity">
    <reaction evidence="1">
        <text>L-ribulose 5-phosphate = D-xylulose 5-phosphate</text>
        <dbReference type="Rhea" id="RHEA:22368"/>
        <dbReference type="ChEBI" id="CHEBI:57737"/>
        <dbReference type="ChEBI" id="CHEBI:58226"/>
        <dbReference type="EC" id="5.1.3.4"/>
    </reaction>
</comment>
<dbReference type="FunFam" id="3.40.225.10:FF:000001">
    <property type="entry name" value="L-ribulose-5-phosphate 4-epimerase UlaF"/>
    <property type="match status" value="1"/>
</dbReference>
<protein>
    <recommendedName>
        <fullName evidence="12 13">L-ribulose-5-phosphate 4-epimerase</fullName>
        <ecNumber evidence="4 13">5.1.3.4</ecNumber>
    </recommendedName>
</protein>
<dbReference type="GO" id="GO:0008742">
    <property type="term" value="F:L-ribulose-phosphate 4-epimerase activity"/>
    <property type="evidence" value="ECO:0007669"/>
    <property type="project" value="UniProtKB-UniRule"/>
</dbReference>
<dbReference type="NCBIfam" id="NF009003">
    <property type="entry name" value="PRK12348.1"/>
    <property type="match status" value="1"/>
</dbReference>
<dbReference type="InterPro" id="IPR004661">
    <property type="entry name" value="AraD"/>
</dbReference>
<comment type="pathway">
    <text evidence="11">Carbohydrate degradation; L-arabinose degradation via L-ribulose; D-xylulose 5-phosphate from L-arabinose (bacterial route): step 3/3.</text>
</comment>
<dbReference type="AlphaFoldDB" id="A0AAW5B349"/>
<keyword evidence="6" id="KW-0862">Zinc</keyword>
<dbReference type="InterPro" id="IPR036409">
    <property type="entry name" value="Aldolase_II/adducin_N_sf"/>
</dbReference>
<keyword evidence="8 15" id="KW-0413">Isomerase</keyword>
<evidence type="ECO:0000256" key="1">
    <source>
        <dbReference type="ARBA" id="ARBA00001726"/>
    </source>
</evidence>
<dbReference type="EMBL" id="JAIFZM010000002">
    <property type="protein sequence ID" value="MCG3418095.1"/>
    <property type="molecule type" value="Genomic_DNA"/>
</dbReference>
<comment type="function">
    <text evidence="10">Involved in the degradation of L-arabinose. Catalyzes the interconversion of L-ribulose 5-phosphate (LRu5P) and D-xylulose 5-phosphate (D-Xu5P) via a retroaldol/aldol mechanism (carbon-carbon bond cleavage analogous to a class II aldolase reaction).</text>
</comment>
<feature type="domain" description="Class II aldolase/adducin N-terminal" evidence="14">
    <location>
        <begin position="7"/>
        <end position="197"/>
    </location>
</feature>
<comment type="cofactor">
    <cofactor evidence="2">
        <name>Zn(2+)</name>
        <dbReference type="ChEBI" id="CHEBI:29105"/>
    </cofactor>
</comment>
<evidence type="ECO:0000256" key="2">
    <source>
        <dbReference type="ARBA" id="ARBA00001947"/>
    </source>
</evidence>
<gene>
    <name evidence="15" type="primary">araD</name>
    <name evidence="15" type="ORF">K3T81_02925</name>
</gene>
<dbReference type="RefSeq" id="WP_238018127.1">
    <property type="nucleotide sequence ID" value="NZ_JAIFZM010000002.1"/>
</dbReference>
<dbReference type="EC" id="5.1.3.4" evidence="4 13"/>
<dbReference type="CDD" id="cd00398">
    <property type="entry name" value="Aldolase_II"/>
    <property type="match status" value="1"/>
</dbReference>
<evidence type="ECO:0000256" key="7">
    <source>
        <dbReference type="ARBA" id="ARBA00022935"/>
    </source>
</evidence>
<evidence type="ECO:0000256" key="10">
    <source>
        <dbReference type="ARBA" id="ARBA00053542"/>
    </source>
</evidence>
<dbReference type="Proteomes" id="UP001199631">
    <property type="component" value="Unassembled WGS sequence"/>
</dbReference>
<dbReference type="NCBIfam" id="NF006047">
    <property type="entry name" value="PRK08193.1"/>
    <property type="match status" value="1"/>
</dbReference>
<dbReference type="GO" id="GO:0005829">
    <property type="term" value="C:cytosol"/>
    <property type="evidence" value="ECO:0007669"/>
    <property type="project" value="TreeGrafter"/>
</dbReference>
<evidence type="ECO:0000256" key="5">
    <source>
        <dbReference type="ARBA" id="ARBA00022723"/>
    </source>
</evidence>
<evidence type="ECO:0000256" key="8">
    <source>
        <dbReference type="ARBA" id="ARBA00023235"/>
    </source>
</evidence>
<dbReference type="PANTHER" id="PTHR22789">
    <property type="entry name" value="FUCULOSE PHOSPHATE ALDOLASE"/>
    <property type="match status" value="1"/>
</dbReference>
<evidence type="ECO:0000256" key="4">
    <source>
        <dbReference type="ARBA" id="ARBA00013186"/>
    </source>
</evidence>
<keyword evidence="9" id="KW-0119">Carbohydrate metabolism</keyword>
<evidence type="ECO:0000256" key="3">
    <source>
        <dbReference type="ARBA" id="ARBA00010037"/>
    </source>
</evidence>
<accession>A0AAW5B349</accession>
<dbReference type="InterPro" id="IPR001303">
    <property type="entry name" value="Aldolase_II/adducin_N"/>
</dbReference>
<evidence type="ECO:0000313" key="15">
    <source>
        <dbReference type="EMBL" id="MCG3418095.1"/>
    </source>
</evidence>
<evidence type="ECO:0000256" key="12">
    <source>
        <dbReference type="ARBA" id="ARBA00074961"/>
    </source>
</evidence>
<dbReference type="GO" id="GO:0016832">
    <property type="term" value="F:aldehyde-lyase activity"/>
    <property type="evidence" value="ECO:0007669"/>
    <property type="project" value="TreeGrafter"/>
</dbReference>
<dbReference type="GO" id="GO:0019572">
    <property type="term" value="P:L-arabinose catabolic process"/>
    <property type="evidence" value="ECO:0007669"/>
    <property type="project" value="InterPro"/>
</dbReference>
<dbReference type="PANTHER" id="PTHR22789:SF8">
    <property type="entry name" value="L-RIBULOSE-5-PHOSPHATE 4-EPIMERASE SGBE"/>
    <property type="match status" value="1"/>
</dbReference>
<comment type="caution">
    <text evidence="15">The sequence shown here is derived from an EMBL/GenBank/DDBJ whole genome shotgun (WGS) entry which is preliminary data.</text>
</comment>
<evidence type="ECO:0000256" key="11">
    <source>
        <dbReference type="ARBA" id="ARBA00060520"/>
    </source>
</evidence>
<dbReference type="SMART" id="SM01007">
    <property type="entry name" value="Aldolase_II"/>
    <property type="match status" value="1"/>
</dbReference>
<name>A0AAW5B349_9BACI</name>
<dbReference type="SUPFAM" id="SSF53639">
    <property type="entry name" value="AraD/HMP-PK domain-like"/>
    <property type="match status" value="1"/>
</dbReference>
<organism evidence="15 16">
    <name type="scientific">Oceanobacillus jordanicus</name>
    <dbReference type="NCBI Taxonomy" id="2867266"/>
    <lineage>
        <taxon>Bacteria</taxon>
        <taxon>Bacillati</taxon>
        <taxon>Bacillota</taxon>
        <taxon>Bacilli</taxon>
        <taxon>Bacillales</taxon>
        <taxon>Bacillaceae</taxon>
        <taxon>Oceanobacillus</taxon>
    </lineage>
</organism>
<evidence type="ECO:0000313" key="16">
    <source>
        <dbReference type="Proteomes" id="UP001199631"/>
    </source>
</evidence>
<comment type="similarity">
    <text evidence="3">Belongs to the aldolase class II family. AraD/FucA subfamily.</text>
</comment>
<evidence type="ECO:0000256" key="9">
    <source>
        <dbReference type="ARBA" id="ARBA00023277"/>
    </source>
</evidence>
<dbReference type="Gene3D" id="3.40.225.10">
    <property type="entry name" value="Class II aldolase/adducin N-terminal domain"/>
    <property type="match status" value="1"/>
</dbReference>
<reference evidence="15 16" key="1">
    <citation type="journal article" date="2022" name="Evol. Bioinform. Online">
        <title>Draft Genome Sequence of Oceanobacillus jordanicus Strain GSFE11, a Halotolerant Plant Growth-Promoting Bacterial Endophyte Isolated From the Jordan Valley.</title>
        <authorList>
            <person name="Alhindi T."/>
            <person name="Albdaiwi R."/>
        </authorList>
    </citation>
    <scope>NUCLEOTIDE SEQUENCE [LARGE SCALE GENOMIC DNA]</scope>
    <source>
        <strain evidence="15 16">GSFE11</strain>
    </source>
</reference>
<dbReference type="InterPro" id="IPR050197">
    <property type="entry name" value="Aldolase_class_II_sugar_metab"/>
</dbReference>
<proteinExistence type="inferred from homology"/>
<dbReference type="NCBIfam" id="TIGR00760">
    <property type="entry name" value="araD"/>
    <property type="match status" value="1"/>
</dbReference>